<dbReference type="PANTHER" id="PTHR45791">
    <property type="entry name" value="CALCIUM AND INTEGRIN BINDING FAMILY MEMBER 2"/>
    <property type="match status" value="1"/>
</dbReference>
<dbReference type="GO" id="GO:0005509">
    <property type="term" value="F:calcium ion binding"/>
    <property type="evidence" value="ECO:0007669"/>
    <property type="project" value="TreeGrafter"/>
</dbReference>
<evidence type="ECO:0000313" key="5">
    <source>
        <dbReference type="EMBL" id="CAF4980242.1"/>
    </source>
</evidence>
<organism evidence="5 6">
    <name type="scientific">Rotaria magnacalcarata</name>
    <dbReference type="NCBI Taxonomy" id="392030"/>
    <lineage>
        <taxon>Eukaryota</taxon>
        <taxon>Metazoa</taxon>
        <taxon>Spiralia</taxon>
        <taxon>Gnathifera</taxon>
        <taxon>Rotifera</taxon>
        <taxon>Eurotatoria</taxon>
        <taxon>Bdelloidea</taxon>
        <taxon>Philodinida</taxon>
        <taxon>Philodinidae</taxon>
        <taxon>Rotaria</taxon>
    </lineage>
</organism>
<evidence type="ECO:0000313" key="4">
    <source>
        <dbReference type="EMBL" id="CAF4971952.1"/>
    </source>
</evidence>
<dbReference type="EMBL" id="CAJOBJ010197058">
    <property type="protein sequence ID" value="CAF4971952.1"/>
    <property type="molecule type" value="Genomic_DNA"/>
</dbReference>
<dbReference type="EMBL" id="CAJOBI010197282">
    <property type="protein sequence ID" value="CAF4980242.1"/>
    <property type="molecule type" value="Genomic_DNA"/>
</dbReference>
<dbReference type="Proteomes" id="UP000676336">
    <property type="component" value="Unassembled WGS sequence"/>
</dbReference>
<evidence type="ECO:0008006" key="7">
    <source>
        <dbReference type="Google" id="ProtNLM"/>
    </source>
</evidence>
<comment type="caution">
    <text evidence="5">The sequence shown here is derived from an EMBL/GenBank/DDBJ whole genome shotgun (WGS) entry which is preliminary data.</text>
</comment>
<name>A0A8S3DLQ7_9BILA</name>
<protein>
    <recommendedName>
        <fullName evidence="7">EF-hand domain-containing protein</fullName>
    </recommendedName>
</protein>
<evidence type="ECO:0000256" key="1">
    <source>
        <dbReference type="ARBA" id="ARBA00022723"/>
    </source>
</evidence>
<dbReference type="Gene3D" id="1.10.238.10">
    <property type="entry name" value="EF-hand"/>
    <property type="match status" value="1"/>
</dbReference>
<reference evidence="5" key="1">
    <citation type="submission" date="2021-02" db="EMBL/GenBank/DDBJ databases">
        <authorList>
            <person name="Nowell W R."/>
        </authorList>
    </citation>
    <scope>NUCLEOTIDE SEQUENCE</scope>
</reference>
<dbReference type="Proteomes" id="UP000681720">
    <property type="component" value="Unassembled WGS sequence"/>
</dbReference>
<dbReference type="InterPro" id="IPR011992">
    <property type="entry name" value="EF-hand-dom_pair"/>
</dbReference>
<proteinExistence type="predicted"/>
<evidence type="ECO:0000313" key="6">
    <source>
        <dbReference type="Proteomes" id="UP000676336"/>
    </source>
</evidence>
<dbReference type="AlphaFoldDB" id="A0A8S3DLQ7"/>
<keyword evidence="1" id="KW-0479">Metal-binding</keyword>
<dbReference type="InterPro" id="IPR051433">
    <property type="entry name" value="CIBP"/>
</dbReference>
<keyword evidence="2" id="KW-0677">Repeat</keyword>
<evidence type="ECO:0000313" key="3">
    <source>
        <dbReference type="EMBL" id="CAF4638165.1"/>
    </source>
</evidence>
<dbReference type="SUPFAM" id="SSF47473">
    <property type="entry name" value="EF-hand"/>
    <property type="match status" value="1"/>
</dbReference>
<dbReference type="PANTHER" id="PTHR45791:SF1">
    <property type="entry name" value="CALCIUM AND INTEGRIN BINDING FAMILY MEMBER 1"/>
    <property type="match status" value="1"/>
</dbReference>
<evidence type="ECO:0000256" key="2">
    <source>
        <dbReference type="ARBA" id="ARBA00022737"/>
    </source>
</evidence>
<dbReference type="GO" id="GO:0000287">
    <property type="term" value="F:magnesium ion binding"/>
    <property type="evidence" value="ECO:0007669"/>
    <property type="project" value="TreeGrafter"/>
</dbReference>
<dbReference type="EMBL" id="CAJOBH010106160">
    <property type="protein sequence ID" value="CAF4638165.1"/>
    <property type="molecule type" value="Genomic_DNA"/>
</dbReference>
<dbReference type="Proteomes" id="UP000681967">
    <property type="component" value="Unassembled WGS sequence"/>
</dbReference>
<gene>
    <name evidence="3" type="ORF">BYL167_LOCUS41656</name>
    <name evidence="4" type="ORF">GIL414_LOCUS55471</name>
    <name evidence="5" type="ORF">SMN809_LOCUS55678</name>
</gene>
<feature type="non-terminal residue" evidence="5">
    <location>
        <position position="1"/>
    </location>
</feature>
<sequence length="52" mass="6170">ENPFRKRIVEVFSSQPDGSLSFEDFLDMMNVFSQNAPKSVKVSYAFKIYRRY</sequence>
<accession>A0A8S3DLQ7</accession>